<dbReference type="InterPro" id="IPR019949">
    <property type="entry name" value="CmoO-like"/>
</dbReference>
<dbReference type="Pfam" id="PF00296">
    <property type="entry name" value="Bac_luciferase"/>
    <property type="match status" value="1"/>
</dbReference>
<name>A0ABV7VGS8_9PROT</name>
<keyword evidence="3" id="KW-0560">Oxidoreductase</keyword>
<dbReference type="SUPFAM" id="SSF51679">
    <property type="entry name" value="Bacterial luciferase-like"/>
    <property type="match status" value="1"/>
</dbReference>
<dbReference type="NCBIfam" id="TIGR03558">
    <property type="entry name" value="oxido_grp_1"/>
    <property type="match status" value="1"/>
</dbReference>
<dbReference type="CDD" id="cd00347">
    <property type="entry name" value="Flavin_utilizing_monoxygenases"/>
    <property type="match status" value="1"/>
</dbReference>
<dbReference type="InterPro" id="IPR011251">
    <property type="entry name" value="Luciferase-like_dom"/>
</dbReference>
<gene>
    <name evidence="3" type="ORF">ACFOOQ_12420</name>
</gene>
<dbReference type="Gene3D" id="3.20.20.30">
    <property type="entry name" value="Luciferase-like domain"/>
    <property type="match status" value="1"/>
</dbReference>
<protein>
    <submittedName>
        <fullName evidence="3">LLM class flavin-dependent oxidoreductase</fullName>
        <ecNumber evidence="3">1.-.-.-</ecNumber>
    </submittedName>
</protein>
<sequence>MPLFSVLDLAPVPDGFTPRDALRNTLDLARHAEDWGYNRYWLAEHHNMIGIASAATAVVIGHVAGGTKYMRVGAGGIMLPNHSPLVIAEQFGTLEALYPGRIDLGLGRAPGTDQMTLRALRRDPEAADTFPRDVQELQALLAPIEPGQRLRAVPGGGSNVPLWILGSSLFGAQLAAILGLPYAFASHFAPEALMPALETYRSRFEPSGQLAKPHAMVGVNVIAADTDDEARRLFTSAQQAFTNMQRGTRGLLPRPIDDIETYWSPVEKARASAMLACSFVGSADTVRRGLERFIAQTGADEIMVASAIHDHRARLHSYEVLTGVIRTLNPQAETALQG</sequence>
<dbReference type="EC" id="1.-.-.-" evidence="3"/>
<organism evidence="3 4">
    <name type="scientific">Ferrovibrio xuzhouensis</name>
    <dbReference type="NCBI Taxonomy" id="1576914"/>
    <lineage>
        <taxon>Bacteria</taxon>
        <taxon>Pseudomonadati</taxon>
        <taxon>Pseudomonadota</taxon>
        <taxon>Alphaproteobacteria</taxon>
        <taxon>Rhodospirillales</taxon>
        <taxon>Rhodospirillaceae</taxon>
        <taxon>Ferrovibrio</taxon>
    </lineage>
</organism>
<dbReference type="EMBL" id="JBHRYJ010000002">
    <property type="protein sequence ID" value="MFC3676354.1"/>
    <property type="molecule type" value="Genomic_DNA"/>
</dbReference>
<dbReference type="InterPro" id="IPR050766">
    <property type="entry name" value="Bact_Lucif_Oxidored"/>
</dbReference>
<dbReference type="RefSeq" id="WP_379726809.1">
    <property type="nucleotide sequence ID" value="NZ_JBHRYJ010000002.1"/>
</dbReference>
<dbReference type="InterPro" id="IPR036661">
    <property type="entry name" value="Luciferase-like_sf"/>
</dbReference>
<evidence type="ECO:0000313" key="4">
    <source>
        <dbReference type="Proteomes" id="UP001595711"/>
    </source>
</evidence>
<comment type="caution">
    <text evidence="3">The sequence shown here is derived from an EMBL/GenBank/DDBJ whole genome shotgun (WGS) entry which is preliminary data.</text>
</comment>
<dbReference type="Proteomes" id="UP001595711">
    <property type="component" value="Unassembled WGS sequence"/>
</dbReference>
<evidence type="ECO:0000256" key="1">
    <source>
        <dbReference type="ARBA" id="ARBA00007789"/>
    </source>
</evidence>
<proteinExistence type="predicted"/>
<dbReference type="PANTHER" id="PTHR30137:SF6">
    <property type="entry name" value="LUCIFERASE-LIKE MONOOXYGENASE"/>
    <property type="match status" value="1"/>
</dbReference>
<accession>A0ABV7VGS8</accession>
<evidence type="ECO:0000313" key="3">
    <source>
        <dbReference type="EMBL" id="MFC3676354.1"/>
    </source>
</evidence>
<evidence type="ECO:0000259" key="2">
    <source>
        <dbReference type="Pfam" id="PF00296"/>
    </source>
</evidence>
<comment type="similarity">
    <text evidence="1">To bacterial alkanal monooxygenase alpha and beta chains.</text>
</comment>
<keyword evidence="4" id="KW-1185">Reference proteome</keyword>
<reference evidence="4" key="1">
    <citation type="journal article" date="2019" name="Int. J. Syst. Evol. Microbiol.">
        <title>The Global Catalogue of Microorganisms (GCM) 10K type strain sequencing project: providing services to taxonomists for standard genome sequencing and annotation.</title>
        <authorList>
            <consortium name="The Broad Institute Genomics Platform"/>
            <consortium name="The Broad Institute Genome Sequencing Center for Infectious Disease"/>
            <person name="Wu L."/>
            <person name="Ma J."/>
        </authorList>
    </citation>
    <scope>NUCLEOTIDE SEQUENCE [LARGE SCALE GENOMIC DNA]</scope>
    <source>
        <strain evidence="4">KCTC 42182</strain>
    </source>
</reference>
<dbReference type="PANTHER" id="PTHR30137">
    <property type="entry name" value="LUCIFERASE-LIKE MONOOXYGENASE"/>
    <property type="match status" value="1"/>
</dbReference>
<dbReference type="GO" id="GO:0016491">
    <property type="term" value="F:oxidoreductase activity"/>
    <property type="evidence" value="ECO:0007669"/>
    <property type="project" value="UniProtKB-KW"/>
</dbReference>
<feature type="domain" description="Luciferase-like" evidence="2">
    <location>
        <begin position="17"/>
        <end position="300"/>
    </location>
</feature>